<dbReference type="EMBL" id="JXRP01000018">
    <property type="protein sequence ID" value="KIL45004.1"/>
    <property type="molecule type" value="Genomic_DNA"/>
</dbReference>
<evidence type="ECO:0000313" key="1">
    <source>
        <dbReference type="EMBL" id="KIL45004.1"/>
    </source>
</evidence>
<evidence type="ECO:0000313" key="2">
    <source>
        <dbReference type="Proteomes" id="UP000031938"/>
    </source>
</evidence>
<keyword evidence="2" id="KW-1185">Reference proteome</keyword>
<protein>
    <submittedName>
        <fullName evidence="1">Uncharacterized protein</fullName>
    </submittedName>
</protein>
<gene>
    <name evidence="1" type="ORF">KP78_25480</name>
</gene>
<name>A0A0C2RTG3_9BACL</name>
<accession>A0A0C2RTG3</accession>
<dbReference type="Proteomes" id="UP000031938">
    <property type="component" value="Unassembled WGS sequence"/>
</dbReference>
<dbReference type="PATRIC" id="fig|889306.3.peg.2562"/>
<organism evidence="1 2">
    <name type="scientific">Jeotgalibacillus soli</name>
    <dbReference type="NCBI Taxonomy" id="889306"/>
    <lineage>
        <taxon>Bacteria</taxon>
        <taxon>Bacillati</taxon>
        <taxon>Bacillota</taxon>
        <taxon>Bacilli</taxon>
        <taxon>Bacillales</taxon>
        <taxon>Caryophanaceae</taxon>
        <taxon>Jeotgalibacillus</taxon>
    </lineage>
</organism>
<comment type="caution">
    <text evidence="1">The sequence shown here is derived from an EMBL/GenBank/DDBJ whole genome shotgun (WGS) entry which is preliminary data.</text>
</comment>
<reference evidence="1 2" key="1">
    <citation type="submission" date="2015-01" db="EMBL/GenBank/DDBJ databases">
        <title>Genome sequencing of Jeotgalibacillus soli.</title>
        <authorList>
            <person name="Goh K.M."/>
            <person name="Chan K.-G."/>
            <person name="Yaakop A.S."/>
            <person name="Ee R."/>
            <person name="Gan H.M."/>
            <person name="Chan C.S."/>
        </authorList>
    </citation>
    <scope>NUCLEOTIDE SEQUENCE [LARGE SCALE GENOMIC DNA]</scope>
    <source>
        <strain evidence="1 2">P9</strain>
    </source>
</reference>
<dbReference type="OrthoDB" id="2733858at2"/>
<dbReference type="STRING" id="889306.KP78_25480"/>
<sequence>MTLNLENNEPATFIAQMRINEILYFISSDAEGLIKAKELEEHREDYFQDLYDFSFGVGKYDKEYGFSSDTAFFAIEIVSAKSNYEKQVKKQKDKYNRFWRVVNMMPPIDAAVFKKAFIQQVTVNTNRLREIISEHISDLEKIYPDDEEELSFEGEEGARLLGITEEKRLKRMKRNKSLLKELC</sequence>
<dbReference type="AlphaFoldDB" id="A0A0C2RTG3"/>
<proteinExistence type="predicted"/>